<reference evidence="5" key="1">
    <citation type="submission" date="2016-05" db="EMBL/GenBank/DDBJ databases">
        <title>Draft genome of Corynebacterium afermentans subsp. afermentans LCDC 88199T.</title>
        <authorList>
            <person name="Bernier A.-M."/>
            <person name="Bernard K."/>
        </authorList>
    </citation>
    <scope>NUCLEOTIDE SEQUENCE [LARGE SCALE GENOMIC DNA]</scope>
    <source>
        <strain evidence="5">NML01-0328</strain>
    </source>
</reference>
<gene>
    <name evidence="4" type="ORF">A7P85_01530</name>
</gene>
<dbReference type="SUPFAM" id="SSF46689">
    <property type="entry name" value="Homeodomain-like"/>
    <property type="match status" value="1"/>
</dbReference>
<dbReference type="InterPro" id="IPR025722">
    <property type="entry name" value="TetR"/>
</dbReference>
<dbReference type="Pfam" id="PF00440">
    <property type="entry name" value="TetR_N"/>
    <property type="match status" value="1"/>
</dbReference>
<dbReference type="Gene3D" id="1.10.357.10">
    <property type="entry name" value="Tetracycline Repressor, domain 2"/>
    <property type="match status" value="1"/>
</dbReference>
<dbReference type="PANTHER" id="PTHR43479">
    <property type="entry name" value="ACREF/ENVCD OPERON REPRESSOR-RELATED"/>
    <property type="match status" value="1"/>
</dbReference>
<dbReference type="PRINTS" id="PR00455">
    <property type="entry name" value="HTHTETR"/>
</dbReference>
<dbReference type="EMBL" id="LXSF01000001">
    <property type="protein sequence ID" value="OAM18386.1"/>
    <property type="molecule type" value="Genomic_DNA"/>
</dbReference>
<sequence>MPRKPGKSNTYNRIIDISLQLFNEEGERNISTNHISQRLGISPGNLYYHFRNKDEIIVQLFQRYSNKLLDYIRQTELPDSMAKMGEYLQGVYDILWEYRFLFSDVNTLLVRSKQLLGEHNEFTHVKISPLLVKIFIELRDKGIIEADDEALRELGLNVWLLTKYWFDFDNSQHIGCWDENAKRRGIYQTMSLIRGFVTKEHYPNYCELMTQYRS</sequence>
<dbReference type="PROSITE" id="PS50977">
    <property type="entry name" value="HTH_TETR_2"/>
    <property type="match status" value="1"/>
</dbReference>
<evidence type="ECO:0000259" key="3">
    <source>
        <dbReference type="PROSITE" id="PS50977"/>
    </source>
</evidence>
<comment type="caution">
    <text evidence="4">The sequence shown here is derived from an EMBL/GenBank/DDBJ whole genome shotgun (WGS) entry which is preliminary data.</text>
</comment>
<dbReference type="InterPro" id="IPR050624">
    <property type="entry name" value="HTH-type_Tx_Regulator"/>
</dbReference>
<dbReference type="InterPro" id="IPR001647">
    <property type="entry name" value="HTH_TetR"/>
</dbReference>
<dbReference type="GO" id="GO:0003677">
    <property type="term" value="F:DNA binding"/>
    <property type="evidence" value="ECO:0007669"/>
    <property type="project" value="UniProtKB-UniRule"/>
</dbReference>
<dbReference type="PANTHER" id="PTHR43479:SF12">
    <property type="entry name" value="TRANSCRIPTIONAL REGULATORY PROTEIN"/>
    <property type="match status" value="1"/>
</dbReference>
<dbReference type="Pfam" id="PF13972">
    <property type="entry name" value="TetR"/>
    <property type="match status" value="1"/>
</dbReference>
<accession>A0A1A9RJ18</accession>
<dbReference type="RefSeq" id="WP_064083574.1">
    <property type="nucleotide sequence ID" value="NZ_LXSF01000001.1"/>
</dbReference>
<evidence type="ECO:0000313" key="5">
    <source>
        <dbReference type="Proteomes" id="UP000078003"/>
    </source>
</evidence>
<dbReference type="Proteomes" id="UP000078003">
    <property type="component" value="Unassembled WGS sequence"/>
</dbReference>
<dbReference type="AlphaFoldDB" id="A0A1A9RJ18"/>
<dbReference type="InterPro" id="IPR009057">
    <property type="entry name" value="Homeodomain-like_sf"/>
</dbReference>
<evidence type="ECO:0000256" key="2">
    <source>
        <dbReference type="PROSITE-ProRule" id="PRU00335"/>
    </source>
</evidence>
<feature type="domain" description="HTH tetR-type" evidence="3">
    <location>
        <begin position="8"/>
        <end position="68"/>
    </location>
</feature>
<evidence type="ECO:0000313" key="4">
    <source>
        <dbReference type="EMBL" id="OAM18386.1"/>
    </source>
</evidence>
<feature type="DNA-binding region" description="H-T-H motif" evidence="2">
    <location>
        <begin position="31"/>
        <end position="50"/>
    </location>
</feature>
<organism evidence="4 5">
    <name type="scientific">Eikenella corrodens</name>
    <dbReference type="NCBI Taxonomy" id="539"/>
    <lineage>
        <taxon>Bacteria</taxon>
        <taxon>Pseudomonadati</taxon>
        <taxon>Pseudomonadota</taxon>
        <taxon>Betaproteobacteria</taxon>
        <taxon>Neisseriales</taxon>
        <taxon>Neisseriaceae</taxon>
        <taxon>Eikenella</taxon>
    </lineage>
</organism>
<protein>
    <submittedName>
        <fullName evidence="4">TetR family transcriptional regulator</fullName>
    </submittedName>
</protein>
<name>A0A1A9RJ18_EIKCO</name>
<evidence type="ECO:0000256" key="1">
    <source>
        <dbReference type="ARBA" id="ARBA00023125"/>
    </source>
</evidence>
<proteinExistence type="predicted"/>
<keyword evidence="1 2" id="KW-0238">DNA-binding</keyword>